<proteinExistence type="inferred from homology"/>
<evidence type="ECO:0000256" key="7">
    <source>
        <dbReference type="ARBA" id="ARBA00047937"/>
    </source>
</evidence>
<evidence type="ECO:0000256" key="1">
    <source>
        <dbReference type="ARBA" id="ARBA00008226"/>
    </source>
</evidence>
<evidence type="ECO:0000313" key="10">
    <source>
        <dbReference type="Proteomes" id="UP000463388"/>
    </source>
</evidence>
<evidence type="ECO:0000256" key="8">
    <source>
        <dbReference type="HAMAP-Rule" id="MF_00254"/>
    </source>
</evidence>
<reference evidence="9 10" key="1">
    <citation type="submission" date="2019-12" db="EMBL/GenBank/DDBJ databases">
        <title>Microbes associate with the intestines of laboratory mice.</title>
        <authorList>
            <person name="Navarre W."/>
            <person name="Wong E."/>
        </authorList>
    </citation>
    <scope>NUCLEOTIDE SEQUENCE [LARGE SCALE GENOMIC DNA]</scope>
    <source>
        <strain evidence="9 10">NM66_B29</strain>
    </source>
</reference>
<evidence type="ECO:0000256" key="5">
    <source>
        <dbReference type="ARBA" id="ARBA00022917"/>
    </source>
</evidence>
<keyword evidence="4 8" id="KW-0067">ATP-binding</keyword>
<evidence type="ECO:0000256" key="2">
    <source>
        <dbReference type="ARBA" id="ARBA00022598"/>
    </source>
</evidence>
<dbReference type="OrthoDB" id="9775440at2"/>
<keyword evidence="5 8" id="KW-0648">Protein biosynthesis</keyword>
<dbReference type="InterPro" id="IPR045864">
    <property type="entry name" value="aa-tRNA-synth_II/BPL/LPL"/>
</dbReference>
<dbReference type="AlphaFoldDB" id="A0A6N8JMT2"/>
<dbReference type="EMBL" id="WSRR01000015">
    <property type="protein sequence ID" value="MVX61188.1"/>
    <property type="molecule type" value="Genomic_DNA"/>
</dbReference>
<dbReference type="GO" id="GO:0006426">
    <property type="term" value="P:glycyl-tRNA aminoacylation"/>
    <property type="evidence" value="ECO:0007669"/>
    <property type="project" value="UniProtKB-UniRule"/>
</dbReference>
<evidence type="ECO:0000256" key="4">
    <source>
        <dbReference type="ARBA" id="ARBA00022840"/>
    </source>
</evidence>
<keyword evidence="2 8" id="KW-0436">Ligase</keyword>
<dbReference type="InterPro" id="IPR002310">
    <property type="entry name" value="Gly-tRNA_ligase_asu"/>
</dbReference>
<dbReference type="PANTHER" id="PTHR30075">
    <property type="entry name" value="GLYCYL-TRNA SYNTHETASE"/>
    <property type="match status" value="1"/>
</dbReference>
<accession>A0A6N8JMT2</accession>
<keyword evidence="6 8" id="KW-0030">Aminoacyl-tRNA synthetase</keyword>
<dbReference type="HAMAP" id="MF_00254">
    <property type="entry name" value="Gly_tRNA_synth_alpha"/>
    <property type="match status" value="1"/>
</dbReference>
<dbReference type="SUPFAM" id="SSF55681">
    <property type="entry name" value="Class II aaRS and biotin synthetases"/>
    <property type="match status" value="1"/>
</dbReference>
<organism evidence="9 10">
    <name type="scientific">Adlercreutzia mucosicola</name>
    <dbReference type="NCBI Taxonomy" id="580026"/>
    <lineage>
        <taxon>Bacteria</taxon>
        <taxon>Bacillati</taxon>
        <taxon>Actinomycetota</taxon>
        <taxon>Coriobacteriia</taxon>
        <taxon>Eggerthellales</taxon>
        <taxon>Eggerthellaceae</taxon>
        <taxon>Adlercreutzia</taxon>
    </lineage>
</organism>
<dbReference type="GO" id="GO:0004820">
    <property type="term" value="F:glycine-tRNA ligase activity"/>
    <property type="evidence" value="ECO:0007669"/>
    <property type="project" value="UniProtKB-UniRule"/>
</dbReference>
<comment type="similarity">
    <text evidence="1 8">Belongs to the class-II aminoacyl-tRNA synthetase family.</text>
</comment>
<dbReference type="PROSITE" id="PS50861">
    <property type="entry name" value="AA_TRNA_LIGASE_II_GLYAB"/>
    <property type="match status" value="1"/>
</dbReference>
<dbReference type="Gene3D" id="1.20.58.180">
    <property type="entry name" value="Class II aaRS and biotin synthetases, domain 2"/>
    <property type="match status" value="1"/>
</dbReference>
<dbReference type="FunFam" id="3.30.930.10:FF:000006">
    <property type="entry name" value="Glycine--tRNA ligase alpha subunit"/>
    <property type="match status" value="1"/>
</dbReference>
<dbReference type="Proteomes" id="UP000463388">
    <property type="component" value="Unassembled WGS sequence"/>
</dbReference>
<dbReference type="PRINTS" id="PR01044">
    <property type="entry name" value="TRNASYNTHGA"/>
</dbReference>
<evidence type="ECO:0000313" key="9">
    <source>
        <dbReference type="EMBL" id="MVX61188.1"/>
    </source>
</evidence>
<dbReference type="Pfam" id="PF02091">
    <property type="entry name" value="tRNA-synt_2e"/>
    <property type="match status" value="1"/>
</dbReference>
<evidence type="ECO:0000256" key="6">
    <source>
        <dbReference type="ARBA" id="ARBA00023146"/>
    </source>
</evidence>
<dbReference type="Gene3D" id="3.30.930.10">
    <property type="entry name" value="Bira Bifunctional Protein, Domain 2"/>
    <property type="match status" value="1"/>
</dbReference>
<keyword evidence="10" id="KW-1185">Reference proteome</keyword>
<gene>
    <name evidence="8" type="primary">glyQ</name>
    <name evidence="9" type="ORF">GKZ27_06945</name>
</gene>
<dbReference type="InterPro" id="IPR006194">
    <property type="entry name" value="Gly-tRNA-synth_heterodimer"/>
</dbReference>
<dbReference type="CDD" id="cd00733">
    <property type="entry name" value="GlyRS_alpha_core"/>
    <property type="match status" value="1"/>
</dbReference>
<protein>
    <recommendedName>
        <fullName evidence="8">Glycine--tRNA ligase alpha subunit</fullName>
        <ecNumber evidence="8">6.1.1.14</ecNumber>
    </recommendedName>
    <alternativeName>
        <fullName evidence="8">Glycyl-tRNA synthetase alpha subunit</fullName>
        <shortName evidence="8">GlyRS</shortName>
    </alternativeName>
</protein>
<dbReference type="RefSeq" id="WP_028027248.1">
    <property type="nucleotide sequence ID" value="NZ_JANJZH010000094.1"/>
</dbReference>
<comment type="caution">
    <text evidence="9">The sequence shown here is derived from an EMBL/GenBank/DDBJ whole genome shotgun (WGS) entry which is preliminary data.</text>
</comment>
<dbReference type="EC" id="6.1.1.14" evidence="8"/>
<dbReference type="GO" id="GO:0005829">
    <property type="term" value="C:cytosol"/>
    <property type="evidence" value="ECO:0007669"/>
    <property type="project" value="TreeGrafter"/>
</dbReference>
<dbReference type="PANTHER" id="PTHR30075:SF2">
    <property type="entry name" value="GLYCINE--TRNA LIGASE, CHLOROPLASTIC_MITOCHONDRIAL 2"/>
    <property type="match status" value="1"/>
</dbReference>
<sequence length="324" mass="36286">MSLETASPACGEKQPPTFQDVIMNLQRYWASTGCVVLQPYDNEVGAGTNAPATTLRSLGPDTWRTCYVQGCRRPTDGRYGENPNRGQFYYQFQVLIKPSPENIQDLYLGSLKAIGIDVAAHDVRFVEDDWESPTLGAWGLGWEIWIDGMEVTQFTYFQQVGGFECDPVPVEIAYGLERLTMFVQGVDNMFDIVWARGDDGVVFTYGDVYLENEREYSKYNFEVADTEFLFQEFADREAECLRTLEANLPLPAYDSVLKCCHAFNLLDARGVISATERMAYILRVRTLAKACCASYMENVVGMKVSDVEAEDADAAPGAAEKKEA</sequence>
<name>A0A6N8JMT2_9ACTN</name>
<keyword evidence="8" id="KW-0963">Cytoplasm</keyword>
<dbReference type="NCBIfam" id="NF006827">
    <property type="entry name" value="PRK09348.1"/>
    <property type="match status" value="1"/>
</dbReference>
<dbReference type="GO" id="GO:0005524">
    <property type="term" value="F:ATP binding"/>
    <property type="evidence" value="ECO:0007669"/>
    <property type="project" value="UniProtKB-UniRule"/>
</dbReference>
<keyword evidence="3 8" id="KW-0547">Nucleotide-binding</keyword>
<comment type="catalytic activity">
    <reaction evidence="7 8">
        <text>tRNA(Gly) + glycine + ATP = glycyl-tRNA(Gly) + AMP + diphosphate</text>
        <dbReference type="Rhea" id="RHEA:16013"/>
        <dbReference type="Rhea" id="RHEA-COMP:9664"/>
        <dbReference type="Rhea" id="RHEA-COMP:9683"/>
        <dbReference type="ChEBI" id="CHEBI:30616"/>
        <dbReference type="ChEBI" id="CHEBI:33019"/>
        <dbReference type="ChEBI" id="CHEBI:57305"/>
        <dbReference type="ChEBI" id="CHEBI:78442"/>
        <dbReference type="ChEBI" id="CHEBI:78522"/>
        <dbReference type="ChEBI" id="CHEBI:456215"/>
        <dbReference type="EC" id="6.1.1.14"/>
    </reaction>
</comment>
<evidence type="ECO:0000256" key="3">
    <source>
        <dbReference type="ARBA" id="ARBA00022741"/>
    </source>
</evidence>
<dbReference type="NCBIfam" id="TIGR00388">
    <property type="entry name" value="glyQ"/>
    <property type="match status" value="1"/>
</dbReference>
<comment type="subcellular location">
    <subcellularLocation>
        <location evidence="8">Cytoplasm</location>
    </subcellularLocation>
</comment>
<comment type="subunit">
    <text evidence="8">Tetramer of two alpha and two beta subunits.</text>
</comment>